<dbReference type="SUPFAM" id="SSF57701">
    <property type="entry name" value="Zn2/Cys6 DNA-binding domain"/>
    <property type="match status" value="1"/>
</dbReference>
<gene>
    <name evidence="2" type="ORF">METBISCDRAFT_23295</name>
</gene>
<feature type="region of interest" description="Disordered" evidence="1">
    <location>
        <begin position="491"/>
        <end position="526"/>
    </location>
</feature>
<proteinExistence type="predicted"/>
<dbReference type="GO" id="GO:0000981">
    <property type="term" value="F:DNA-binding transcription factor activity, RNA polymerase II-specific"/>
    <property type="evidence" value="ECO:0007669"/>
    <property type="project" value="InterPro"/>
</dbReference>
<dbReference type="EMBL" id="ML004458">
    <property type="protein sequence ID" value="RKP30477.1"/>
    <property type="molecule type" value="Genomic_DNA"/>
</dbReference>
<accession>A0A4P9ZC73</accession>
<keyword evidence="3" id="KW-1185">Reference proteome</keyword>
<evidence type="ECO:0000313" key="3">
    <source>
        <dbReference type="Proteomes" id="UP000268321"/>
    </source>
</evidence>
<feature type="compositionally biased region" description="Polar residues" evidence="1">
    <location>
        <begin position="551"/>
        <end position="563"/>
    </location>
</feature>
<dbReference type="InterPro" id="IPR036864">
    <property type="entry name" value="Zn2-C6_fun-type_DNA-bd_sf"/>
</dbReference>
<feature type="region of interest" description="Disordered" evidence="1">
    <location>
        <begin position="379"/>
        <end position="401"/>
    </location>
</feature>
<feature type="region of interest" description="Disordered" evidence="1">
    <location>
        <begin position="546"/>
        <end position="611"/>
    </location>
</feature>
<dbReference type="OrthoDB" id="3251668at2759"/>
<evidence type="ECO:0000256" key="1">
    <source>
        <dbReference type="SAM" id="MobiDB-lite"/>
    </source>
</evidence>
<sequence>MLSHGGQQHRAESRRLAAQNRPFGSNSASHSVYGVHSPTVGFRYTLFSEGVIFPSFDVCRVDDEGLISGHEGMNPRVKQDSDELNKENVLAGLGTSGTGRCASVHCTSSLCSSGLGGKNEFSRARLSRRSESPVSTCRSSKLSKSCAAGISVDDNCVDFLLRRQFCDSSFLVPSIYGSPAVSACKNEPIPGPAPLNHFGFEDECLFHVSANFSQDTEARTCDPVAIGIPTSESSSSCFSELQPRKGAQSYISMKHTPNLFDHVFDTLVLDQRSPLRSHRPQHWLGSTEFNKTLCASSEYSKRVSFLACSVSTCETYRTITAVSTSTNGMNLPRASKGPADRSPYFTKVARMADFPVEFGVVPGDETEGYARTELFESAQAPKKRRTGGKTPRLGFGGSTEGTYRAPAGMNAARLDVFPRGKLAPRAVHAELTNSAHAQLDDYESYASGGGVNGSYKAYAEHPDKEHRECAECDECDGRTDYGSWSSGYSVVSDSQGRRFKSSRLTKTLPGMGQVGAEFSGHYSGKTQKSTRTMVVTILYKPESAASGARVTFTSGSSEPQNRPSAPGKKPKDGVPRKVGRPRKNGPGAKKPRSVVKKSPKKSANPQSRMHKLGVSQYPYKVAEAPSNWQAGPGCWTCRIRHKSCPQDSEICSSCRRLSLYCDRSKTRPHYMLNKDASVKMRREIREVTDLIRHRCDRVHGKRNAEN</sequence>
<dbReference type="GO" id="GO:0008270">
    <property type="term" value="F:zinc ion binding"/>
    <property type="evidence" value="ECO:0007669"/>
    <property type="project" value="InterPro"/>
</dbReference>
<name>A0A4P9ZC73_9ASCO</name>
<evidence type="ECO:0000313" key="2">
    <source>
        <dbReference type="EMBL" id="RKP30477.1"/>
    </source>
</evidence>
<reference evidence="3" key="1">
    <citation type="journal article" date="2018" name="Nat. Microbiol.">
        <title>Leveraging single-cell genomics to expand the fungal tree of life.</title>
        <authorList>
            <person name="Ahrendt S.R."/>
            <person name="Quandt C.A."/>
            <person name="Ciobanu D."/>
            <person name="Clum A."/>
            <person name="Salamov A."/>
            <person name="Andreopoulos B."/>
            <person name="Cheng J.F."/>
            <person name="Woyke T."/>
            <person name="Pelin A."/>
            <person name="Henrissat B."/>
            <person name="Reynolds N.K."/>
            <person name="Benny G.L."/>
            <person name="Smith M.E."/>
            <person name="James T.Y."/>
            <person name="Grigoriev I.V."/>
        </authorList>
    </citation>
    <scope>NUCLEOTIDE SEQUENCE [LARGE SCALE GENOMIC DNA]</scope>
    <source>
        <strain evidence="3">Baker2002</strain>
    </source>
</reference>
<protein>
    <recommendedName>
        <fullName evidence="4">Zn(2)-C6 fungal-type domain-containing protein</fullName>
    </recommendedName>
</protein>
<feature type="compositionally biased region" description="Basic residues" evidence="1">
    <location>
        <begin position="577"/>
        <end position="600"/>
    </location>
</feature>
<dbReference type="Proteomes" id="UP000268321">
    <property type="component" value="Unassembled WGS sequence"/>
</dbReference>
<dbReference type="AlphaFoldDB" id="A0A4P9ZC73"/>
<organism evidence="2 3">
    <name type="scientific">Metschnikowia bicuspidata</name>
    <dbReference type="NCBI Taxonomy" id="27322"/>
    <lineage>
        <taxon>Eukaryota</taxon>
        <taxon>Fungi</taxon>
        <taxon>Dikarya</taxon>
        <taxon>Ascomycota</taxon>
        <taxon>Saccharomycotina</taxon>
        <taxon>Pichiomycetes</taxon>
        <taxon>Metschnikowiaceae</taxon>
        <taxon>Metschnikowia</taxon>
    </lineage>
</organism>
<evidence type="ECO:0008006" key="4">
    <source>
        <dbReference type="Google" id="ProtNLM"/>
    </source>
</evidence>